<dbReference type="InterPro" id="IPR005312">
    <property type="entry name" value="DUF1759"/>
</dbReference>
<proteinExistence type="predicted"/>
<sequence>MRTSLKSQLTSISNLLEKEYDKAALKLRMTRVTHLYHAYEEFNDELILLDPNENHKDEFANVQERFYSLAGKIDELLNSTVSDNTTVGSNGAASGTCSPVDASAVTVAKRKIKLPVISLPNFDGHLSEVEKLQYLQSALKGEAANKLKILTVDGTNYQKAWELLKRAYEVKRVLISRHLSLLINLPILEKETTDGLSRLADDAQQHVTSLNALGVEVGSEILVNILESKLPKNTAEKWEETLKRDEFPKIDELYEFLYRTAVRVSKRARPESFKREDDKFSPAVKNSRTANKIFTVNLANNCAACKNKVYPLFKCDTFKRLDIPKRIEIVKNAKLCYNCLCSHKGRPCNYTICTICQKRHNTLLHLNRYPPASTKTGVTD</sequence>
<evidence type="ECO:0000313" key="2">
    <source>
        <dbReference type="Proteomes" id="UP000078492"/>
    </source>
</evidence>
<evidence type="ECO:0000313" key="1">
    <source>
        <dbReference type="EMBL" id="KYN14787.1"/>
    </source>
</evidence>
<protein>
    <submittedName>
        <fullName evidence="1">Uncharacterized protein</fullName>
    </submittedName>
</protein>
<dbReference type="PANTHER" id="PTHR47331:SF1">
    <property type="entry name" value="GAG-LIKE PROTEIN"/>
    <property type="match status" value="1"/>
</dbReference>
<dbReference type="AlphaFoldDB" id="A0A151J057"/>
<dbReference type="PANTHER" id="PTHR47331">
    <property type="entry name" value="PHD-TYPE DOMAIN-CONTAINING PROTEIN"/>
    <property type="match status" value="1"/>
</dbReference>
<name>A0A151J057_9HYME</name>
<organism evidence="1 2">
    <name type="scientific">Trachymyrmex cornetzi</name>
    <dbReference type="NCBI Taxonomy" id="471704"/>
    <lineage>
        <taxon>Eukaryota</taxon>
        <taxon>Metazoa</taxon>
        <taxon>Ecdysozoa</taxon>
        <taxon>Arthropoda</taxon>
        <taxon>Hexapoda</taxon>
        <taxon>Insecta</taxon>
        <taxon>Pterygota</taxon>
        <taxon>Neoptera</taxon>
        <taxon>Endopterygota</taxon>
        <taxon>Hymenoptera</taxon>
        <taxon>Apocrita</taxon>
        <taxon>Aculeata</taxon>
        <taxon>Formicoidea</taxon>
        <taxon>Formicidae</taxon>
        <taxon>Myrmicinae</taxon>
        <taxon>Trachymyrmex</taxon>
    </lineage>
</organism>
<dbReference type="STRING" id="471704.A0A151J057"/>
<reference evidence="1 2" key="1">
    <citation type="submission" date="2015-09" db="EMBL/GenBank/DDBJ databases">
        <title>Trachymyrmex cornetzi WGS genome.</title>
        <authorList>
            <person name="Nygaard S."/>
            <person name="Hu H."/>
            <person name="Boomsma J."/>
            <person name="Zhang G."/>
        </authorList>
    </citation>
    <scope>NUCLEOTIDE SEQUENCE [LARGE SCALE GENOMIC DNA]</scope>
    <source>
        <strain evidence="1">Tcor2-1</strain>
        <tissue evidence="1">Whole body</tissue>
    </source>
</reference>
<accession>A0A151J057</accession>
<dbReference type="EMBL" id="KQ980656">
    <property type="protein sequence ID" value="KYN14787.1"/>
    <property type="molecule type" value="Genomic_DNA"/>
</dbReference>
<keyword evidence="2" id="KW-1185">Reference proteome</keyword>
<dbReference type="Proteomes" id="UP000078492">
    <property type="component" value="Unassembled WGS sequence"/>
</dbReference>
<dbReference type="Pfam" id="PF03564">
    <property type="entry name" value="DUF1759"/>
    <property type="match status" value="1"/>
</dbReference>
<gene>
    <name evidence="1" type="ORF">ALC57_12995</name>
</gene>